<accession>A0ABU0W3P7</accession>
<dbReference type="RefSeq" id="WP_306727061.1">
    <property type="nucleotide sequence ID" value="NZ_JAVDDT010000001.1"/>
</dbReference>
<dbReference type="Proteomes" id="UP001239019">
    <property type="component" value="Unassembled WGS sequence"/>
</dbReference>
<protein>
    <submittedName>
        <fullName evidence="3">Universal stress protein</fullName>
    </submittedName>
</protein>
<name>A0ABU0W3P7_9GAMM</name>
<dbReference type="PANTHER" id="PTHR46268:SF6">
    <property type="entry name" value="UNIVERSAL STRESS PROTEIN UP12"/>
    <property type="match status" value="1"/>
</dbReference>
<sequence length="160" mass="17530">MTSRRPHPGVDRIAVALDHSEHALAAASMAASLARACGHPLVLLHVFEGHPEELSELDALSERFQDRIRMPTDALQEAMSAGSRKLFNRVREHLDLDSLAPEEVSLDGDPAEALLDYCRQHPDTLLIVGRRGLSPTRSILMGSVSTRLVHEAACPVLVHH</sequence>
<dbReference type="PANTHER" id="PTHR46268">
    <property type="entry name" value="STRESS RESPONSE PROTEIN NHAX"/>
    <property type="match status" value="1"/>
</dbReference>
<comment type="similarity">
    <text evidence="1">Belongs to the universal stress protein A family.</text>
</comment>
<evidence type="ECO:0000313" key="3">
    <source>
        <dbReference type="EMBL" id="MDQ2068579.1"/>
    </source>
</evidence>
<proteinExistence type="inferred from homology"/>
<dbReference type="CDD" id="cd00293">
    <property type="entry name" value="USP-like"/>
    <property type="match status" value="1"/>
</dbReference>
<comment type="caution">
    <text evidence="3">The sequence shown here is derived from an EMBL/GenBank/DDBJ whole genome shotgun (WGS) entry which is preliminary data.</text>
</comment>
<dbReference type="SUPFAM" id="SSF52402">
    <property type="entry name" value="Adenine nucleotide alpha hydrolases-like"/>
    <property type="match status" value="1"/>
</dbReference>
<dbReference type="InterPro" id="IPR006015">
    <property type="entry name" value="Universal_stress_UspA"/>
</dbReference>
<dbReference type="InterPro" id="IPR006016">
    <property type="entry name" value="UspA"/>
</dbReference>
<dbReference type="EMBL" id="JAVDDT010000001">
    <property type="protein sequence ID" value="MDQ2068579.1"/>
    <property type="molecule type" value="Genomic_DNA"/>
</dbReference>
<evidence type="ECO:0000259" key="2">
    <source>
        <dbReference type="Pfam" id="PF00582"/>
    </source>
</evidence>
<dbReference type="Pfam" id="PF00582">
    <property type="entry name" value="Usp"/>
    <property type="match status" value="1"/>
</dbReference>
<feature type="domain" description="UspA" evidence="2">
    <location>
        <begin position="11"/>
        <end position="158"/>
    </location>
</feature>
<dbReference type="InterPro" id="IPR014729">
    <property type="entry name" value="Rossmann-like_a/b/a_fold"/>
</dbReference>
<organism evidence="3 4">
    <name type="scientific">Natronospira bacteriovora</name>
    <dbReference type="NCBI Taxonomy" id="3069753"/>
    <lineage>
        <taxon>Bacteria</taxon>
        <taxon>Pseudomonadati</taxon>
        <taxon>Pseudomonadota</taxon>
        <taxon>Gammaproteobacteria</taxon>
        <taxon>Natronospirales</taxon>
        <taxon>Natronospiraceae</taxon>
        <taxon>Natronospira</taxon>
    </lineage>
</organism>
<reference evidence="3 4" key="1">
    <citation type="submission" date="2023-08" db="EMBL/GenBank/DDBJ databases">
        <title>Whole-genome sequencing of halo(alkali)philic microorganisms from hypersaline lakes.</title>
        <authorList>
            <person name="Sorokin D.Y."/>
            <person name="Abbas B."/>
            <person name="Merkel A.Y."/>
        </authorList>
    </citation>
    <scope>NUCLEOTIDE SEQUENCE [LARGE SCALE GENOMIC DNA]</scope>
    <source>
        <strain evidence="3 4">AB-CW4</strain>
    </source>
</reference>
<dbReference type="Gene3D" id="3.40.50.620">
    <property type="entry name" value="HUPs"/>
    <property type="match status" value="1"/>
</dbReference>
<gene>
    <name evidence="3" type="ORF">RBH19_01670</name>
</gene>
<keyword evidence="4" id="KW-1185">Reference proteome</keyword>
<dbReference type="PRINTS" id="PR01438">
    <property type="entry name" value="UNVRSLSTRESS"/>
</dbReference>
<evidence type="ECO:0000313" key="4">
    <source>
        <dbReference type="Proteomes" id="UP001239019"/>
    </source>
</evidence>
<evidence type="ECO:0000256" key="1">
    <source>
        <dbReference type="ARBA" id="ARBA00008791"/>
    </source>
</evidence>